<dbReference type="GO" id="GO:0032259">
    <property type="term" value="P:methylation"/>
    <property type="evidence" value="ECO:0007669"/>
    <property type="project" value="UniProtKB-KW"/>
</dbReference>
<dbReference type="KEGG" id="sami:SAMIE_1008850"/>
<organism evidence="1 2">
    <name type="scientific">Sphingobium amiense</name>
    <dbReference type="NCBI Taxonomy" id="135719"/>
    <lineage>
        <taxon>Bacteria</taxon>
        <taxon>Pseudomonadati</taxon>
        <taxon>Pseudomonadota</taxon>
        <taxon>Alphaproteobacteria</taxon>
        <taxon>Sphingomonadales</taxon>
        <taxon>Sphingomonadaceae</taxon>
        <taxon>Sphingobium</taxon>
    </lineage>
</organism>
<proteinExistence type="predicted"/>
<dbReference type="EMBL" id="AP018664">
    <property type="protein sequence ID" value="BBD97384.1"/>
    <property type="molecule type" value="Genomic_DNA"/>
</dbReference>
<protein>
    <submittedName>
        <fullName evidence="1">Methyltransferase domain-containing protein</fullName>
    </submittedName>
</protein>
<keyword evidence="1" id="KW-0489">Methyltransferase</keyword>
<dbReference type="Pfam" id="PF13489">
    <property type="entry name" value="Methyltransf_23"/>
    <property type="match status" value="1"/>
</dbReference>
<gene>
    <name evidence="1" type="ORF">SAMIE_1008850</name>
</gene>
<accession>A0A494VY99</accession>
<dbReference type="GO" id="GO:0008168">
    <property type="term" value="F:methyltransferase activity"/>
    <property type="evidence" value="ECO:0007669"/>
    <property type="project" value="UniProtKB-KW"/>
</dbReference>
<evidence type="ECO:0000313" key="1">
    <source>
        <dbReference type="EMBL" id="BBD97384.1"/>
    </source>
</evidence>
<reference evidence="1 2" key="1">
    <citation type="submission" date="2018-05" db="EMBL/GenBank/DDBJ databases">
        <title>Complete Genome Sequence of the Nonylphenol-Degrading Bacterium Sphingobium amiense DSM 16289T.</title>
        <authorList>
            <person name="Ootsuka M."/>
            <person name="Nishizawa T."/>
            <person name="Ohta H."/>
        </authorList>
    </citation>
    <scope>NUCLEOTIDE SEQUENCE [LARGE SCALE GENOMIC DNA]</scope>
    <source>
        <strain evidence="1 2">DSM 16289</strain>
    </source>
</reference>
<dbReference type="SUPFAM" id="SSF53335">
    <property type="entry name" value="S-adenosyl-L-methionine-dependent methyltransferases"/>
    <property type="match status" value="1"/>
</dbReference>
<dbReference type="Proteomes" id="UP000279959">
    <property type="component" value="Chromosome"/>
</dbReference>
<dbReference type="Gene3D" id="3.40.50.150">
    <property type="entry name" value="Vaccinia Virus protein VP39"/>
    <property type="match status" value="1"/>
</dbReference>
<dbReference type="InterPro" id="IPR029063">
    <property type="entry name" value="SAM-dependent_MTases_sf"/>
</dbReference>
<name>A0A494VY99_9SPHN</name>
<keyword evidence="1" id="KW-0808">Transferase</keyword>
<dbReference type="RefSeq" id="WP_083952582.1">
    <property type="nucleotide sequence ID" value="NZ_AP018664.1"/>
</dbReference>
<dbReference type="AlphaFoldDB" id="A0A494VY99"/>
<evidence type="ECO:0000313" key="2">
    <source>
        <dbReference type="Proteomes" id="UP000279959"/>
    </source>
</evidence>
<keyword evidence="2" id="KW-1185">Reference proteome</keyword>
<sequence length="259" mass="28376">MRQKHILLGLNLDGLGLEIGGGYNPLTQGPNVRHLDQADQETLRQKFAVEGADPAKVPYIDYVWNGTSYPELVGEDRFDWIVASHVIEHMPCLVTFLQQCFTILKPGGILSLAVPDKRYCFDHYRPSSGLARVIDTHLNGTNRPSPGALAEMILNASAVNGNICWNAGSIGAAELLHNSQDALAALQASAAGEYRDTHVWAFTPNGFRLLIHDLHALGLSALREVRFTPSVEGEFYIQLGTEHCPVLERVELARAALAD</sequence>